<gene>
    <name evidence="12" type="primary">ruvB</name>
    <name evidence="11" type="ORF">HONBAIEO_00044</name>
    <name evidence="12" type="ORF">JHKIABMC_00003</name>
</gene>
<dbReference type="GO" id="GO:0006310">
    <property type="term" value="P:DNA recombination"/>
    <property type="evidence" value="ECO:0007669"/>
    <property type="project" value="UniProtKB-KW"/>
</dbReference>
<dbReference type="InterPro" id="IPR004605">
    <property type="entry name" value="DNA_helicase_Holl-junc_RuvB"/>
</dbReference>
<name>A0A7G9YN13_9EURY</name>
<dbReference type="SUPFAM" id="SSF52540">
    <property type="entry name" value="P-loop containing nucleoside triphosphate hydrolases"/>
    <property type="match status" value="1"/>
</dbReference>
<dbReference type="Pfam" id="PF05491">
    <property type="entry name" value="WHD_RuvB"/>
    <property type="match status" value="1"/>
</dbReference>
<dbReference type="Pfam" id="PF17864">
    <property type="entry name" value="AAA_lid_4"/>
    <property type="match status" value="1"/>
</dbReference>
<dbReference type="Gene3D" id="1.10.8.60">
    <property type="match status" value="1"/>
</dbReference>
<keyword evidence="2" id="KW-0547">Nucleotide-binding</keyword>
<dbReference type="EMBL" id="MT631379">
    <property type="protein sequence ID" value="QNO49397.1"/>
    <property type="molecule type" value="Genomic_DNA"/>
</dbReference>
<dbReference type="InterPro" id="IPR008823">
    <property type="entry name" value="RuvB_wg_C"/>
</dbReference>
<dbReference type="InterPro" id="IPR027417">
    <property type="entry name" value="P-loop_NTPase"/>
</dbReference>
<evidence type="ECO:0000313" key="11">
    <source>
        <dbReference type="EMBL" id="QNO49350.1"/>
    </source>
</evidence>
<keyword evidence="8" id="KW-0234">DNA repair</keyword>
<dbReference type="GO" id="GO:0003677">
    <property type="term" value="F:DNA binding"/>
    <property type="evidence" value="ECO:0007669"/>
    <property type="project" value="UniProtKB-KW"/>
</dbReference>
<evidence type="ECO:0000256" key="8">
    <source>
        <dbReference type="ARBA" id="ARBA00023204"/>
    </source>
</evidence>
<dbReference type="PANTHER" id="PTHR42848">
    <property type="match status" value="1"/>
</dbReference>
<dbReference type="GO" id="GO:0016787">
    <property type="term" value="F:hydrolase activity"/>
    <property type="evidence" value="ECO:0007669"/>
    <property type="project" value="UniProtKB-KW"/>
</dbReference>
<evidence type="ECO:0000256" key="6">
    <source>
        <dbReference type="ARBA" id="ARBA00023125"/>
    </source>
</evidence>
<organism evidence="12">
    <name type="scientific">Candidatus Methanogaster sp. ANME-2c ERB4</name>
    <dbReference type="NCBI Taxonomy" id="2759911"/>
    <lineage>
        <taxon>Archaea</taxon>
        <taxon>Methanobacteriati</taxon>
        <taxon>Methanobacteriota</taxon>
        <taxon>Stenosarchaea group</taxon>
        <taxon>Methanomicrobia</taxon>
        <taxon>Methanosarcinales</taxon>
        <taxon>ANME-2 cluster</taxon>
        <taxon>Candidatus Methanogasteraceae</taxon>
        <taxon>Candidatus Methanogaster</taxon>
    </lineage>
</organism>
<keyword evidence="4 12" id="KW-0378">Hydrolase</keyword>
<evidence type="ECO:0000256" key="1">
    <source>
        <dbReference type="ARBA" id="ARBA00022490"/>
    </source>
</evidence>
<evidence type="ECO:0000256" key="2">
    <source>
        <dbReference type="ARBA" id="ARBA00022741"/>
    </source>
</evidence>
<keyword evidence="7" id="KW-0233">DNA recombination</keyword>
<dbReference type="AlphaFoldDB" id="A0A7G9YN13"/>
<dbReference type="InterPro" id="IPR036388">
    <property type="entry name" value="WH-like_DNA-bd_sf"/>
</dbReference>
<dbReference type="InterPro" id="IPR041445">
    <property type="entry name" value="AAA_lid_4"/>
</dbReference>
<dbReference type="HAMAP" id="MF_00016">
    <property type="entry name" value="DNA_HJ_migration_RuvB"/>
    <property type="match status" value="1"/>
</dbReference>
<evidence type="ECO:0000256" key="4">
    <source>
        <dbReference type="ARBA" id="ARBA00022801"/>
    </source>
</evidence>
<dbReference type="GO" id="GO:0005524">
    <property type="term" value="F:ATP binding"/>
    <property type="evidence" value="ECO:0007669"/>
    <property type="project" value="UniProtKB-KW"/>
</dbReference>
<sequence>MSKQLRYNRGRYDSAAATEPHTMPEKILSPEKTENERISDPQIRPDTFDEFVGQTELKEQLQIFITAAKQRDEPLDHALFSGPPGLGKTTLAHIVASELGVAIRATAGPVLERPGDLAAILTNLGAKDVLFIDEIHRLNQIVEETLYSAMEDFAIDVMIGEGASARSVRLNLSPFTLIGATTRTGLISSPLRDRFGVVNRLNFYPPDTLTEIVLRSSGVFGIEIEQNGAREIANRSRGTPRIANRILRRVRDYAQVMADGVITHSVVDSALSMLKIDEMGLDELDRTILTMIIDDFDCGPVGVKNIAIAVGEEVRTIEDVVEPYLIQIGFIKRTPQGRVATLAAVAHLHEHESAPLVIQTCVT</sequence>
<reference evidence="12" key="1">
    <citation type="submission" date="2020-06" db="EMBL/GenBank/DDBJ databases">
        <title>Unique genomic features of the anaerobic methanotrophic archaea.</title>
        <authorList>
            <person name="Chadwick G.L."/>
            <person name="Skennerton C.T."/>
            <person name="Laso-Perez R."/>
            <person name="Leu A.O."/>
            <person name="Speth D.R."/>
            <person name="Yu H."/>
            <person name="Morgan-Lang C."/>
            <person name="Hatzenpichler R."/>
            <person name="Goudeau D."/>
            <person name="Malmstrom R."/>
            <person name="Brazelton W.J."/>
            <person name="Woyke T."/>
            <person name="Hallam S.J."/>
            <person name="Tyson G.W."/>
            <person name="Wegener G."/>
            <person name="Boetius A."/>
            <person name="Orphan V."/>
        </authorList>
    </citation>
    <scope>NUCLEOTIDE SEQUENCE</scope>
</reference>
<dbReference type="InterPro" id="IPR008824">
    <property type="entry name" value="RuvB-like_N"/>
</dbReference>
<dbReference type="GO" id="GO:0006281">
    <property type="term" value="P:DNA repair"/>
    <property type="evidence" value="ECO:0007669"/>
    <property type="project" value="UniProtKB-KW"/>
</dbReference>
<dbReference type="PANTHER" id="PTHR42848:SF1">
    <property type="entry name" value="HOLLIDAY JUNCTION BRANCH MIGRATION COMPLEX SUBUNIT RUVB"/>
    <property type="match status" value="1"/>
</dbReference>
<dbReference type="InterPro" id="IPR003593">
    <property type="entry name" value="AAA+_ATPase"/>
</dbReference>
<proteinExistence type="inferred from homology"/>
<dbReference type="Gene3D" id="3.40.50.300">
    <property type="entry name" value="P-loop containing nucleotide triphosphate hydrolases"/>
    <property type="match status" value="1"/>
</dbReference>
<keyword evidence="6" id="KW-0238">DNA-binding</keyword>
<dbReference type="EMBL" id="MT631377">
    <property type="protein sequence ID" value="QNO49350.1"/>
    <property type="molecule type" value="Genomic_DNA"/>
</dbReference>
<feature type="domain" description="AAA+ ATPase" evidence="10">
    <location>
        <begin position="74"/>
        <end position="201"/>
    </location>
</feature>
<dbReference type="NCBIfam" id="NF000868">
    <property type="entry name" value="PRK00080.1"/>
    <property type="match status" value="1"/>
</dbReference>
<keyword evidence="3" id="KW-0227">DNA damage</keyword>
<feature type="region of interest" description="Disordered" evidence="9">
    <location>
        <begin position="1"/>
        <end position="24"/>
    </location>
</feature>
<dbReference type="InterPro" id="IPR036390">
    <property type="entry name" value="WH_DNA-bd_sf"/>
</dbReference>
<evidence type="ECO:0000313" key="12">
    <source>
        <dbReference type="EMBL" id="QNO49397.1"/>
    </source>
</evidence>
<dbReference type="NCBIfam" id="TIGR00635">
    <property type="entry name" value="ruvB"/>
    <property type="match status" value="1"/>
</dbReference>
<dbReference type="CDD" id="cd00009">
    <property type="entry name" value="AAA"/>
    <property type="match status" value="1"/>
</dbReference>
<keyword evidence="1" id="KW-0963">Cytoplasm</keyword>
<evidence type="ECO:0000259" key="10">
    <source>
        <dbReference type="SMART" id="SM00382"/>
    </source>
</evidence>
<dbReference type="SMART" id="SM00382">
    <property type="entry name" value="AAA"/>
    <property type="match status" value="1"/>
</dbReference>
<dbReference type="SUPFAM" id="SSF46785">
    <property type="entry name" value="Winged helix' DNA-binding domain"/>
    <property type="match status" value="1"/>
</dbReference>
<keyword evidence="5" id="KW-0067">ATP-binding</keyword>
<keyword evidence="12" id="KW-0347">Helicase</keyword>
<dbReference type="Pfam" id="PF05496">
    <property type="entry name" value="RuvB_N"/>
    <property type="match status" value="1"/>
</dbReference>
<evidence type="ECO:0000256" key="9">
    <source>
        <dbReference type="SAM" id="MobiDB-lite"/>
    </source>
</evidence>
<dbReference type="Gene3D" id="1.10.10.10">
    <property type="entry name" value="Winged helix-like DNA-binding domain superfamily/Winged helix DNA-binding domain"/>
    <property type="match status" value="1"/>
</dbReference>
<accession>A0A7G9YN13</accession>
<evidence type="ECO:0000256" key="7">
    <source>
        <dbReference type="ARBA" id="ARBA00023172"/>
    </source>
</evidence>
<evidence type="ECO:0000256" key="5">
    <source>
        <dbReference type="ARBA" id="ARBA00022840"/>
    </source>
</evidence>
<evidence type="ECO:0000256" key="3">
    <source>
        <dbReference type="ARBA" id="ARBA00022763"/>
    </source>
</evidence>
<dbReference type="GO" id="GO:0009378">
    <property type="term" value="F:four-way junction helicase activity"/>
    <property type="evidence" value="ECO:0007669"/>
    <property type="project" value="InterPro"/>
</dbReference>
<protein>
    <submittedName>
        <fullName evidence="12">Holliday junction ATP-dependent DNA helicase RuvB</fullName>
        <ecNumber evidence="12">3.6.4.12</ecNumber>
    </submittedName>
</protein>
<dbReference type="EC" id="3.6.4.12" evidence="12"/>